<reference evidence="8" key="1">
    <citation type="journal article" date="2019" name="Int. J. Syst. Evol. Microbiol.">
        <title>The Global Catalogue of Microorganisms (GCM) 10K type strain sequencing project: providing services to taxonomists for standard genome sequencing and annotation.</title>
        <authorList>
            <consortium name="The Broad Institute Genomics Platform"/>
            <consortium name="The Broad Institute Genome Sequencing Center for Infectious Disease"/>
            <person name="Wu L."/>
            <person name="Ma J."/>
        </authorList>
    </citation>
    <scope>NUCLEOTIDE SEQUENCE [LARGE SCALE GENOMIC DNA]</scope>
    <source>
        <strain evidence="8">JCM 18459</strain>
    </source>
</reference>
<evidence type="ECO:0000313" key="8">
    <source>
        <dbReference type="Proteomes" id="UP001500221"/>
    </source>
</evidence>
<dbReference type="InterPro" id="IPR003593">
    <property type="entry name" value="AAA+_ATPase"/>
</dbReference>
<evidence type="ECO:0000256" key="4">
    <source>
        <dbReference type="ARBA" id="ARBA00022840"/>
    </source>
</evidence>
<dbReference type="PANTHER" id="PTHR42711:SF1">
    <property type="entry name" value="ABC-TRANSPORT PROTEIN, ATP-BINDING COMPONENT"/>
    <property type="match status" value="1"/>
</dbReference>
<comment type="subcellular location">
    <subcellularLocation>
        <location evidence="1">Cell membrane</location>
        <topology evidence="1">Peripheral membrane protein</topology>
    </subcellularLocation>
</comment>
<dbReference type="SMART" id="SM00382">
    <property type="entry name" value="AAA"/>
    <property type="match status" value="1"/>
</dbReference>
<name>A0ABP9PS80_9ACTN</name>
<dbReference type="InterPro" id="IPR027417">
    <property type="entry name" value="P-loop_NTPase"/>
</dbReference>
<evidence type="ECO:0000256" key="3">
    <source>
        <dbReference type="ARBA" id="ARBA00022741"/>
    </source>
</evidence>
<dbReference type="GO" id="GO:0005524">
    <property type="term" value="F:ATP binding"/>
    <property type="evidence" value="ECO:0007669"/>
    <property type="project" value="UniProtKB-KW"/>
</dbReference>
<keyword evidence="2" id="KW-0813">Transport</keyword>
<keyword evidence="4 7" id="KW-0067">ATP-binding</keyword>
<dbReference type="EMBL" id="BAABKG010000003">
    <property type="protein sequence ID" value="GAA5149813.1"/>
    <property type="molecule type" value="Genomic_DNA"/>
</dbReference>
<evidence type="ECO:0000256" key="5">
    <source>
        <dbReference type="ARBA" id="ARBA00023251"/>
    </source>
</evidence>
<dbReference type="PROSITE" id="PS00211">
    <property type="entry name" value="ABC_TRANSPORTER_1"/>
    <property type="match status" value="1"/>
</dbReference>
<accession>A0ABP9PS80</accession>
<dbReference type="Pfam" id="PF00005">
    <property type="entry name" value="ABC_tran"/>
    <property type="match status" value="1"/>
</dbReference>
<keyword evidence="5" id="KW-0046">Antibiotic resistance</keyword>
<protein>
    <submittedName>
        <fullName evidence="7">ATP-binding cassette domain-containing protein</fullName>
    </submittedName>
</protein>
<evidence type="ECO:0000256" key="1">
    <source>
        <dbReference type="ARBA" id="ARBA00004202"/>
    </source>
</evidence>
<keyword evidence="8" id="KW-1185">Reference proteome</keyword>
<evidence type="ECO:0000313" key="7">
    <source>
        <dbReference type="EMBL" id="GAA5149813.1"/>
    </source>
</evidence>
<sequence>MRSAPEAIGAGNDPIIHSRGLGRDFTVREGLRRRTVVAVDDLSISVAAGEAVGYIGANGAGKSTTIKMLTGILVPTRGEVTTCGLRPVPDRRRLAREVGVVFGQRTQLWWDLPVRESLRILAAIHSLSPAAERDRTDELVERLELEEFLGTPVRQLSLGQRMRAEVAAALLHSPRLVILDEPTIGLDVLSKQRLREFLVAERRSHGTTLLLTTHDMGDVERLCDRILLVDRGSLVFDGTLAGLSATVGAERVMVVDLAEPVPDLTVPGTRHVDSEGGGLRHRLAFDPGATTAARVLTEVSRHAEVLDLAIEEPDVEDVVRRVYASRR</sequence>
<organism evidence="7 8">
    <name type="scientific">Nocardioides marinquilinus</name>
    <dbReference type="NCBI Taxonomy" id="1210400"/>
    <lineage>
        <taxon>Bacteria</taxon>
        <taxon>Bacillati</taxon>
        <taxon>Actinomycetota</taxon>
        <taxon>Actinomycetes</taxon>
        <taxon>Propionibacteriales</taxon>
        <taxon>Nocardioidaceae</taxon>
        <taxon>Nocardioides</taxon>
    </lineage>
</organism>
<proteinExistence type="predicted"/>
<dbReference type="Gene3D" id="3.40.50.300">
    <property type="entry name" value="P-loop containing nucleotide triphosphate hydrolases"/>
    <property type="match status" value="1"/>
</dbReference>
<evidence type="ECO:0000259" key="6">
    <source>
        <dbReference type="PROSITE" id="PS50893"/>
    </source>
</evidence>
<dbReference type="Proteomes" id="UP001500221">
    <property type="component" value="Unassembled WGS sequence"/>
</dbReference>
<dbReference type="SUPFAM" id="SSF52540">
    <property type="entry name" value="P-loop containing nucleoside triphosphate hydrolases"/>
    <property type="match status" value="1"/>
</dbReference>
<dbReference type="PANTHER" id="PTHR42711">
    <property type="entry name" value="ABC TRANSPORTER ATP-BINDING PROTEIN"/>
    <property type="match status" value="1"/>
</dbReference>
<gene>
    <name evidence="7" type="ORF">GCM10023340_25750</name>
</gene>
<dbReference type="InterPro" id="IPR003439">
    <property type="entry name" value="ABC_transporter-like_ATP-bd"/>
</dbReference>
<evidence type="ECO:0000256" key="2">
    <source>
        <dbReference type="ARBA" id="ARBA00022448"/>
    </source>
</evidence>
<dbReference type="RefSeq" id="WP_345458940.1">
    <property type="nucleotide sequence ID" value="NZ_BAABKG010000003.1"/>
</dbReference>
<dbReference type="InterPro" id="IPR050763">
    <property type="entry name" value="ABC_transporter_ATP-binding"/>
</dbReference>
<keyword evidence="3" id="KW-0547">Nucleotide-binding</keyword>
<dbReference type="PROSITE" id="PS50893">
    <property type="entry name" value="ABC_TRANSPORTER_2"/>
    <property type="match status" value="1"/>
</dbReference>
<comment type="caution">
    <text evidence="7">The sequence shown here is derived from an EMBL/GenBank/DDBJ whole genome shotgun (WGS) entry which is preliminary data.</text>
</comment>
<feature type="domain" description="ABC transporter" evidence="6">
    <location>
        <begin position="16"/>
        <end position="256"/>
    </location>
</feature>
<dbReference type="InterPro" id="IPR017871">
    <property type="entry name" value="ABC_transporter-like_CS"/>
</dbReference>